<dbReference type="NCBIfam" id="TIGR03083">
    <property type="entry name" value="maleylpyruvate isomerase family mycothiol-dependent enzyme"/>
    <property type="match status" value="1"/>
</dbReference>
<sequence>MPHTRPPEVPVPQATTVRGALWAAAHAERAALADDLEGLDAAQWATPSLCGRWTVEEVVAHLTAAASVGRLRWLRSMAGARFDADLHNDRRLAEHRGATPAQTLERFRRVTTRTTGPSGHTAAWLGEVVVHAQDVRRPLGLPRTPPVGAVTPVAAFFAGRDFTVPGRSTAQGLRLEATDGPFAAGAGPLVRGTTLALVMAMAGRRAYLDDLEGPGVATLRTRLADG</sequence>
<reference evidence="2 3" key="1">
    <citation type="submission" date="2018-09" db="EMBL/GenBank/DDBJ databases">
        <title>YIM 75000 draft genome.</title>
        <authorList>
            <person name="Tang S."/>
            <person name="Feng Y."/>
        </authorList>
    </citation>
    <scope>NUCLEOTIDE SEQUENCE [LARGE SCALE GENOMIC DNA]</scope>
    <source>
        <strain evidence="2 3">YIM 75000</strain>
    </source>
</reference>
<accession>A0A3A3Z388</accession>
<organism evidence="2 3">
    <name type="scientific">Vallicoccus soli</name>
    <dbReference type="NCBI Taxonomy" id="2339232"/>
    <lineage>
        <taxon>Bacteria</taxon>
        <taxon>Bacillati</taxon>
        <taxon>Actinomycetota</taxon>
        <taxon>Actinomycetes</taxon>
        <taxon>Motilibacterales</taxon>
        <taxon>Vallicoccaceae</taxon>
        <taxon>Vallicoccus</taxon>
    </lineage>
</organism>
<dbReference type="GO" id="GO:0016853">
    <property type="term" value="F:isomerase activity"/>
    <property type="evidence" value="ECO:0007669"/>
    <property type="project" value="UniProtKB-KW"/>
</dbReference>
<proteinExistence type="predicted"/>
<keyword evidence="2" id="KW-0413">Isomerase</keyword>
<feature type="domain" description="Mycothiol-dependent maleylpyruvate isomerase metal-binding" evidence="1">
    <location>
        <begin position="26"/>
        <end position="114"/>
    </location>
</feature>
<comment type="caution">
    <text evidence="2">The sequence shown here is derived from an EMBL/GenBank/DDBJ whole genome shotgun (WGS) entry which is preliminary data.</text>
</comment>
<dbReference type="Pfam" id="PF11716">
    <property type="entry name" value="MDMPI_N"/>
    <property type="match status" value="1"/>
</dbReference>
<evidence type="ECO:0000259" key="1">
    <source>
        <dbReference type="Pfam" id="PF11716"/>
    </source>
</evidence>
<dbReference type="GO" id="GO:0046872">
    <property type="term" value="F:metal ion binding"/>
    <property type="evidence" value="ECO:0007669"/>
    <property type="project" value="InterPro"/>
</dbReference>
<keyword evidence="3" id="KW-1185">Reference proteome</keyword>
<dbReference type="OrthoDB" id="5178565at2"/>
<dbReference type="SUPFAM" id="SSF109854">
    <property type="entry name" value="DinB/YfiT-like putative metalloenzymes"/>
    <property type="match status" value="1"/>
</dbReference>
<dbReference type="AlphaFoldDB" id="A0A3A3Z388"/>
<evidence type="ECO:0000313" key="3">
    <source>
        <dbReference type="Proteomes" id="UP000265614"/>
    </source>
</evidence>
<dbReference type="InterPro" id="IPR034660">
    <property type="entry name" value="DinB/YfiT-like"/>
</dbReference>
<keyword evidence="2" id="KW-0670">Pyruvate</keyword>
<dbReference type="InterPro" id="IPR024344">
    <property type="entry name" value="MDMPI_metal-binding"/>
</dbReference>
<dbReference type="InterPro" id="IPR017517">
    <property type="entry name" value="Maleyloyr_isom"/>
</dbReference>
<evidence type="ECO:0000313" key="2">
    <source>
        <dbReference type="EMBL" id="RJK94931.1"/>
    </source>
</evidence>
<dbReference type="Gene3D" id="1.20.120.450">
    <property type="entry name" value="dinb family like domain"/>
    <property type="match status" value="1"/>
</dbReference>
<protein>
    <submittedName>
        <fullName evidence="2">Maleylpyruvate isomerase family mycothiol-dependent enzyme</fullName>
    </submittedName>
</protein>
<dbReference type="EMBL" id="QZEZ01000006">
    <property type="protein sequence ID" value="RJK94931.1"/>
    <property type="molecule type" value="Genomic_DNA"/>
</dbReference>
<name>A0A3A3Z388_9ACTN</name>
<dbReference type="Proteomes" id="UP000265614">
    <property type="component" value="Unassembled WGS sequence"/>
</dbReference>
<gene>
    <name evidence="2" type="ORF">D5H78_12990</name>
</gene>